<protein>
    <submittedName>
        <fullName evidence="1">DUF2332 family protein</fullName>
    </submittedName>
</protein>
<dbReference type="RefSeq" id="WP_342847112.1">
    <property type="nucleotide sequence ID" value="NZ_JBBMQO010000002.1"/>
</dbReference>
<accession>A0ABU9T4M7</accession>
<reference evidence="1 2" key="1">
    <citation type="submission" date="2024-03" db="EMBL/GenBank/DDBJ databases">
        <title>Community enrichment and isolation of bacterial strains for fucoidan degradation.</title>
        <authorList>
            <person name="Sichert A."/>
        </authorList>
    </citation>
    <scope>NUCLEOTIDE SEQUENCE [LARGE SCALE GENOMIC DNA]</scope>
    <source>
        <strain evidence="1 2">AS62</strain>
    </source>
</reference>
<gene>
    <name evidence="1" type="ORF">WNY59_04165</name>
</gene>
<name>A0ABU9T4M7_9HYPH</name>
<dbReference type="EMBL" id="JBBMQO010000002">
    <property type="protein sequence ID" value="MEM5500780.1"/>
    <property type="molecule type" value="Genomic_DNA"/>
</dbReference>
<dbReference type="Proteomes" id="UP001477870">
    <property type="component" value="Unassembled WGS sequence"/>
</dbReference>
<dbReference type="InterPro" id="IPR011200">
    <property type="entry name" value="UCP012608"/>
</dbReference>
<comment type="caution">
    <text evidence="1">The sequence shown here is derived from an EMBL/GenBank/DDBJ whole genome shotgun (WGS) entry which is preliminary data.</text>
</comment>
<dbReference type="Pfam" id="PF10094">
    <property type="entry name" value="DUF2332"/>
    <property type="match status" value="1"/>
</dbReference>
<organism evidence="1 2">
    <name type="scientific">Ahrensia kielensis</name>
    <dbReference type="NCBI Taxonomy" id="76980"/>
    <lineage>
        <taxon>Bacteria</taxon>
        <taxon>Pseudomonadati</taxon>
        <taxon>Pseudomonadota</taxon>
        <taxon>Alphaproteobacteria</taxon>
        <taxon>Hyphomicrobiales</taxon>
        <taxon>Ahrensiaceae</taxon>
        <taxon>Ahrensia</taxon>
    </lineage>
</organism>
<sequence>MDSPQSNLLGEGAAQAFETQSQACGRMGSPFMEKLCALIAQNGFASGAVFDRINHWNGTIGNGGDAVPLRLAGAFHRLVLDGADAGLKSVYPPNNSSDAELLSAVNQAVIKHADFILEYLKSAPQTNEVGRSALLLPAFLSLNAQYGIPFSLFEIGSSAGLNQNLPHFHYDYGSWQWGDVASPVQLNCEWRGEQPPVTNGDLHFSKVQGCDLAPVPISTDKQRMKLASYVWPDQTERYERLSGALALASKFAPAVDACQAAEWLGEKLSTAPEYGVHSIVMHTVMWQYLSKDDQALCEAHINAFGARAHARAPVSWLRFEADDNSPSGALTLTHFDGESKTPRTSILARADFHGRWIEWSPNLGKA</sequence>
<proteinExistence type="predicted"/>
<evidence type="ECO:0000313" key="2">
    <source>
        <dbReference type="Proteomes" id="UP001477870"/>
    </source>
</evidence>
<keyword evidence="2" id="KW-1185">Reference proteome</keyword>
<dbReference type="PIRSF" id="PIRSF012608">
    <property type="entry name" value="UCP012608"/>
    <property type="match status" value="1"/>
</dbReference>
<evidence type="ECO:0000313" key="1">
    <source>
        <dbReference type="EMBL" id="MEM5500780.1"/>
    </source>
</evidence>